<dbReference type="InterPro" id="IPR047192">
    <property type="entry name" value="Euk_RPA1_DBD_C"/>
</dbReference>
<dbReference type="AlphaFoldDB" id="A0A835MEX6"/>
<accession>A0A835MEX6</accession>
<feature type="region of interest" description="Disordered" evidence="14">
    <location>
        <begin position="1"/>
        <end position="24"/>
    </location>
</feature>
<evidence type="ECO:0000256" key="11">
    <source>
        <dbReference type="ARBA" id="ARBA00023242"/>
    </source>
</evidence>
<evidence type="ECO:0000256" key="1">
    <source>
        <dbReference type="ARBA" id="ARBA00004123"/>
    </source>
</evidence>
<feature type="domain" description="OB" evidence="15">
    <location>
        <begin position="187"/>
        <end position="275"/>
    </location>
</feature>
<evidence type="ECO:0000256" key="13">
    <source>
        <dbReference type="RuleBase" id="RU364130"/>
    </source>
</evidence>
<reference evidence="19 20" key="1">
    <citation type="submission" date="2020-10" db="EMBL/GenBank/DDBJ databases">
        <title>The Coptis chinensis genome and diversification of protoberbering-type alkaloids.</title>
        <authorList>
            <person name="Wang B."/>
            <person name="Shu S."/>
            <person name="Song C."/>
            <person name="Liu Y."/>
        </authorList>
    </citation>
    <scope>NUCLEOTIDE SEQUENCE [LARGE SCALE GENOMIC DNA]</scope>
    <source>
        <strain evidence="19">HL-2020</strain>
        <tissue evidence="19">Leaf</tissue>
    </source>
</reference>
<dbReference type="InterPro" id="IPR004365">
    <property type="entry name" value="NA-bd_OB_tRNA"/>
</dbReference>
<dbReference type="CDD" id="cd04475">
    <property type="entry name" value="RPA1_DBD_B"/>
    <property type="match status" value="1"/>
</dbReference>
<evidence type="ECO:0000256" key="14">
    <source>
        <dbReference type="SAM" id="MobiDB-lite"/>
    </source>
</evidence>
<dbReference type="GO" id="GO:0008270">
    <property type="term" value="F:zinc ion binding"/>
    <property type="evidence" value="ECO:0007669"/>
    <property type="project" value="UniProtKB-KW"/>
</dbReference>
<dbReference type="Gene3D" id="2.40.50.140">
    <property type="entry name" value="Nucleic acid-binding proteins"/>
    <property type="match status" value="4"/>
</dbReference>
<evidence type="ECO:0000313" key="19">
    <source>
        <dbReference type="EMBL" id="KAF9624564.1"/>
    </source>
</evidence>
<evidence type="ECO:0000256" key="7">
    <source>
        <dbReference type="ARBA" id="ARBA00022833"/>
    </source>
</evidence>
<evidence type="ECO:0000256" key="4">
    <source>
        <dbReference type="ARBA" id="ARBA00022723"/>
    </source>
</evidence>
<keyword evidence="8 13" id="KW-0238">DNA-binding</keyword>
<dbReference type="PANTHER" id="PTHR47165">
    <property type="entry name" value="OS03G0429900 PROTEIN"/>
    <property type="match status" value="1"/>
</dbReference>
<dbReference type="Pfam" id="PF04057">
    <property type="entry name" value="Rep-A_N"/>
    <property type="match status" value="1"/>
</dbReference>
<evidence type="ECO:0000259" key="18">
    <source>
        <dbReference type="Pfam" id="PF16900"/>
    </source>
</evidence>
<feature type="compositionally biased region" description="Polar residues" evidence="14">
    <location>
        <begin position="1"/>
        <end position="15"/>
    </location>
</feature>
<dbReference type="Pfam" id="PF16900">
    <property type="entry name" value="REPA_OB_2"/>
    <property type="match status" value="1"/>
</dbReference>
<comment type="subcellular location">
    <subcellularLocation>
        <location evidence="1 13">Nucleus</location>
    </subcellularLocation>
</comment>
<dbReference type="CDD" id="cd04474">
    <property type="entry name" value="RPA1_DBD_A"/>
    <property type="match status" value="1"/>
</dbReference>
<gene>
    <name evidence="19" type="ORF">IFM89_011738</name>
</gene>
<dbReference type="PANTHER" id="PTHR47165:SF4">
    <property type="entry name" value="OS03G0429900 PROTEIN"/>
    <property type="match status" value="1"/>
</dbReference>
<dbReference type="FunFam" id="2.40.50.140:FF:000090">
    <property type="entry name" value="Replication protein A subunit"/>
    <property type="match status" value="1"/>
</dbReference>
<keyword evidence="5" id="KW-0227">DNA damage</keyword>
<dbReference type="GO" id="GO:0006281">
    <property type="term" value="P:DNA repair"/>
    <property type="evidence" value="ECO:0007669"/>
    <property type="project" value="UniProtKB-KW"/>
</dbReference>
<feature type="domain" description="Replication protein A OB" evidence="18">
    <location>
        <begin position="304"/>
        <end position="401"/>
    </location>
</feature>
<dbReference type="GO" id="GO:0005634">
    <property type="term" value="C:nucleus"/>
    <property type="evidence" value="ECO:0007669"/>
    <property type="project" value="UniProtKB-SubCell"/>
</dbReference>
<dbReference type="GO" id="GO:0003677">
    <property type="term" value="F:DNA binding"/>
    <property type="evidence" value="ECO:0007669"/>
    <property type="project" value="UniProtKB-KW"/>
</dbReference>
<dbReference type="Proteomes" id="UP000631114">
    <property type="component" value="Unassembled WGS sequence"/>
</dbReference>
<protein>
    <recommendedName>
        <fullName evidence="13">Replication protein A subunit</fullName>
    </recommendedName>
</protein>
<keyword evidence="11 13" id="KW-0539">Nucleus</keyword>
<comment type="function">
    <text evidence="12 13">Component of the replication protein A complex (RPA) required for DNA recombination, repair and replication. The activity of RPA is mediated by single-stranded DNA binding and protein interactions. Probably involved in repair of double-strand DNA breaks (DSBs) induced by genotoxic stresses.</text>
</comment>
<evidence type="ECO:0000259" key="17">
    <source>
        <dbReference type="Pfam" id="PF08646"/>
    </source>
</evidence>
<dbReference type="GO" id="GO:0006310">
    <property type="term" value="P:DNA recombination"/>
    <property type="evidence" value="ECO:0007669"/>
    <property type="project" value="UniProtKB-KW"/>
</dbReference>
<dbReference type="CDD" id="cd04476">
    <property type="entry name" value="RPA1_DBD_C"/>
    <property type="match status" value="1"/>
</dbReference>
<sequence>MEKTITPNAISTIMANPSPDTSSSPLPDLVVQVLELKSIGQKSRYTFEASDGEMKLKAMSQSSLSSEITMGNLQNLGLIRILDYTLNPIPNKTEKYLIVLKFEIVSQVLEMEIKGEAKKEDNNNNTGIVLRPKVDVGVQLKRKQEMVAKSAAQIMHEQHGNSALSARMGLTRRVYPLNTLNPYNGTWTIKVRVTSKGNMRSYKNARGEGHVFNVELTDEEGTQIQATMFNAAAQKFYDKFEMGKVYYISKGTLKLANKQFKTVQNDYEMTLNEYSEVEEVTGEEIFVPETKFNFVQIDQLSSYVNGRELVDVIGVVQNVSPTMSIRRKLNNEIVPKRDITIADDSKKTVVVSLWNDHATNIGQELLDTVDSAPIVAIKSLKVGDFQGVSLSSLSKSTLLVNPDVPESKRLRTWYNSEGKETTMDSVGSGMVSNTSWKGVKSMYSDRVCVSHITSNLSLGDDKPVFCMKACISNIKPDQTMWYQACKVCNKKVTDGIGSGYWCGGCQKNVEEFSLRYILVVRIFDPSGGAYVSVFNEQAEKIIGCSADELDKMKKDGDETSYLLKLKEATWAPHVFCVVVTQADYNNEKRQRITVRDLAPVDFVAESRFLLEEISKMQDS</sequence>
<dbReference type="InterPro" id="IPR004591">
    <property type="entry name" value="Rfa1"/>
</dbReference>
<evidence type="ECO:0000256" key="10">
    <source>
        <dbReference type="ARBA" id="ARBA00023204"/>
    </source>
</evidence>
<dbReference type="GO" id="GO:0006260">
    <property type="term" value="P:DNA replication"/>
    <property type="evidence" value="ECO:0007669"/>
    <property type="project" value="UniProtKB-KW"/>
</dbReference>
<dbReference type="FunFam" id="2.40.50.140:FF:000064">
    <property type="entry name" value="Replication protein A subunit"/>
    <property type="match status" value="1"/>
</dbReference>
<name>A0A835MEX6_9MAGN</name>
<dbReference type="InterPro" id="IPR031657">
    <property type="entry name" value="REPA_OB_2"/>
</dbReference>
<keyword evidence="3 13" id="KW-0235">DNA replication</keyword>
<dbReference type="NCBIfam" id="TIGR00617">
    <property type="entry name" value="rpa1"/>
    <property type="match status" value="1"/>
</dbReference>
<comment type="caution">
    <text evidence="19">The sequence shown here is derived from an EMBL/GenBank/DDBJ whole genome shotgun (WGS) entry which is preliminary data.</text>
</comment>
<dbReference type="Pfam" id="PF08646">
    <property type="entry name" value="Rep_fac-A_C"/>
    <property type="match status" value="1"/>
</dbReference>
<dbReference type="FunFam" id="2.40.50.140:FF:000041">
    <property type="entry name" value="Replication protein A subunit"/>
    <property type="match status" value="1"/>
</dbReference>
<evidence type="ECO:0000259" key="15">
    <source>
        <dbReference type="Pfam" id="PF01336"/>
    </source>
</evidence>
<evidence type="ECO:0000256" key="12">
    <source>
        <dbReference type="ARBA" id="ARBA00058063"/>
    </source>
</evidence>
<organism evidence="19 20">
    <name type="scientific">Coptis chinensis</name>
    <dbReference type="NCBI Taxonomy" id="261450"/>
    <lineage>
        <taxon>Eukaryota</taxon>
        <taxon>Viridiplantae</taxon>
        <taxon>Streptophyta</taxon>
        <taxon>Embryophyta</taxon>
        <taxon>Tracheophyta</taxon>
        <taxon>Spermatophyta</taxon>
        <taxon>Magnoliopsida</taxon>
        <taxon>Ranunculales</taxon>
        <taxon>Ranunculaceae</taxon>
        <taxon>Coptidoideae</taxon>
        <taxon>Coptis</taxon>
    </lineage>
</organism>
<evidence type="ECO:0000259" key="16">
    <source>
        <dbReference type="Pfam" id="PF04057"/>
    </source>
</evidence>
<keyword evidence="7 13" id="KW-0862">Zinc</keyword>
<keyword evidence="6 13" id="KW-0863">Zinc-finger</keyword>
<dbReference type="OrthoDB" id="1751331at2759"/>
<dbReference type="SUPFAM" id="SSF50249">
    <property type="entry name" value="Nucleic acid-binding proteins"/>
    <property type="match status" value="4"/>
</dbReference>
<proteinExistence type="inferred from homology"/>
<evidence type="ECO:0000256" key="9">
    <source>
        <dbReference type="ARBA" id="ARBA00023172"/>
    </source>
</evidence>
<keyword evidence="10" id="KW-0234">DNA repair</keyword>
<comment type="similarity">
    <text evidence="2 13">Belongs to the replication factor A protein 1 family.</text>
</comment>
<dbReference type="Pfam" id="PF01336">
    <property type="entry name" value="tRNA_anti-codon"/>
    <property type="match status" value="1"/>
</dbReference>
<evidence type="ECO:0000256" key="6">
    <source>
        <dbReference type="ARBA" id="ARBA00022771"/>
    </source>
</evidence>
<evidence type="ECO:0000256" key="5">
    <source>
        <dbReference type="ARBA" id="ARBA00022763"/>
    </source>
</evidence>
<feature type="domain" description="Replication factor A C-terminal" evidence="17">
    <location>
        <begin position="465"/>
        <end position="609"/>
    </location>
</feature>
<evidence type="ECO:0000313" key="20">
    <source>
        <dbReference type="Proteomes" id="UP000631114"/>
    </source>
</evidence>
<dbReference type="InterPro" id="IPR007199">
    <property type="entry name" value="Rep_factor-A_N"/>
</dbReference>
<keyword evidence="20" id="KW-1185">Reference proteome</keyword>
<keyword evidence="9" id="KW-0233">DNA recombination</keyword>
<dbReference type="InterPro" id="IPR012340">
    <property type="entry name" value="NA-bd_OB-fold"/>
</dbReference>
<evidence type="ECO:0000256" key="8">
    <source>
        <dbReference type="ARBA" id="ARBA00023125"/>
    </source>
</evidence>
<keyword evidence="4 13" id="KW-0479">Metal-binding</keyword>
<evidence type="ECO:0000256" key="3">
    <source>
        <dbReference type="ARBA" id="ARBA00022705"/>
    </source>
</evidence>
<comment type="subunit">
    <text evidence="13">Heterotrimer of RPA1, RPA2 and RPA3 (canonical replication protein A complex).</text>
</comment>
<dbReference type="EMBL" id="JADFTS010000001">
    <property type="protein sequence ID" value="KAF9624564.1"/>
    <property type="molecule type" value="Genomic_DNA"/>
</dbReference>
<evidence type="ECO:0000256" key="2">
    <source>
        <dbReference type="ARBA" id="ARBA00005690"/>
    </source>
</evidence>
<dbReference type="InterPro" id="IPR013955">
    <property type="entry name" value="Rep_factor-A_C"/>
</dbReference>
<dbReference type="FunFam" id="2.40.50.140:FF:000257">
    <property type="entry name" value="Replication protein A subunit"/>
    <property type="match status" value="1"/>
</dbReference>
<feature type="domain" description="Replication factor-A protein 1 N-terminal" evidence="16">
    <location>
        <begin position="5"/>
        <end position="106"/>
    </location>
</feature>